<dbReference type="InterPro" id="IPR010998">
    <property type="entry name" value="Integrase_recombinase_N"/>
</dbReference>
<dbReference type="Gene3D" id="1.10.150.130">
    <property type="match status" value="1"/>
</dbReference>
<dbReference type="InterPro" id="IPR050090">
    <property type="entry name" value="Tyrosine_recombinase_XerCD"/>
</dbReference>
<dbReference type="InterPro" id="IPR002104">
    <property type="entry name" value="Integrase_catalytic"/>
</dbReference>
<comment type="caution">
    <text evidence="5">The sequence shown here is derived from an EMBL/GenBank/DDBJ whole genome shotgun (WGS) entry which is preliminary data.</text>
</comment>
<comment type="similarity">
    <text evidence="1">Belongs to the 'phage' integrase family.</text>
</comment>
<evidence type="ECO:0000256" key="3">
    <source>
        <dbReference type="ARBA" id="ARBA00023172"/>
    </source>
</evidence>
<gene>
    <name evidence="5" type="ORF">ACFQZS_17090</name>
</gene>
<feature type="domain" description="Tyr recombinase" evidence="4">
    <location>
        <begin position="242"/>
        <end position="427"/>
    </location>
</feature>
<dbReference type="InterPro" id="IPR025269">
    <property type="entry name" value="SAM-like_dom"/>
</dbReference>
<dbReference type="InterPro" id="IPR011010">
    <property type="entry name" value="DNA_brk_join_enz"/>
</dbReference>
<evidence type="ECO:0000256" key="2">
    <source>
        <dbReference type="ARBA" id="ARBA00023125"/>
    </source>
</evidence>
<protein>
    <submittedName>
        <fullName evidence="5">Tyrosine-type recombinase/integrase</fullName>
    </submittedName>
</protein>
<evidence type="ECO:0000256" key="1">
    <source>
        <dbReference type="ARBA" id="ARBA00008857"/>
    </source>
</evidence>
<dbReference type="Proteomes" id="UP001596958">
    <property type="component" value="Unassembled WGS sequence"/>
</dbReference>
<dbReference type="InterPro" id="IPR035386">
    <property type="entry name" value="Arm-DNA-bind_5"/>
</dbReference>
<proteinExistence type="inferred from homology"/>
<dbReference type="PROSITE" id="PS51898">
    <property type="entry name" value="TYR_RECOMBINASE"/>
    <property type="match status" value="1"/>
</dbReference>
<dbReference type="Gene3D" id="1.10.443.10">
    <property type="entry name" value="Intergrase catalytic core"/>
    <property type="match status" value="1"/>
</dbReference>
<keyword evidence="6" id="KW-1185">Reference proteome</keyword>
<evidence type="ECO:0000259" key="4">
    <source>
        <dbReference type="PROSITE" id="PS51898"/>
    </source>
</evidence>
<dbReference type="Pfam" id="PF00589">
    <property type="entry name" value="Phage_integrase"/>
    <property type="match status" value="1"/>
</dbReference>
<reference evidence="6" key="1">
    <citation type="journal article" date="2019" name="Int. J. Syst. Evol. Microbiol.">
        <title>The Global Catalogue of Microorganisms (GCM) 10K type strain sequencing project: providing services to taxonomists for standard genome sequencing and annotation.</title>
        <authorList>
            <consortium name="The Broad Institute Genomics Platform"/>
            <consortium name="The Broad Institute Genome Sequencing Center for Infectious Disease"/>
            <person name="Wu L."/>
            <person name="Ma J."/>
        </authorList>
    </citation>
    <scope>NUCLEOTIDE SEQUENCE [LARGE SCALE GENOMIC DNA]</scope>
    <source>
        <strain evidence="6">CCUG 63418</strain>
    </source>
</reference>
<dbReference type="PANTHER" id="PTHR30349">
    <property type="entry name" value="PHAGE INTEGRASE-RELATED"/>
    <property type="match status" value="1"/>
</dbReference>
<name>A0ABW2Z2E5_9SPHI</name>
<sequence>MATIKIVTWSRADKDGNYPIGFKISNNGKPTYIFEGHTLPSRDLWDAKKQQIKNTRAVPNAARLTNYLTKRLSELRDKAIQLQTDQTVTHVTEIKYAYKQAHEPIPEPIHSYFNTVADQYLEEQKACGNREAYLSDRGRLNRFYEFAKNEKLTFPDVTVDFLRRYQIFLKQVRKQGKDITIPGKPLSEHTIVNHLMIVRTIYNRAITAKLASKDDYPFGGEGKISIKKPESSKIGLDETEIQNLESVDLSELPPIYNDARNIWLTEYMFAGMRVTDCLLLKWTDFQNGRLYYQMSKNGEHGSVKVPAKAISIIEQYKRYATDKEFNKHSLIFPYLMDLPTLDDRFQLRRRVAFTVSRLNKAMKKIMEMIGSTKNASQHKARHSFAQRAEIMEIHPKVLQKMYRHESILTTMKYQSTFSHDKIDAAMDAVIGN</sequence>
<dbReference type="PANTHER" id="PTHR30349:SF64">
    <property type="entry name" value="PROPHAGE INTEGRASE INTD-RELATED"/>
    <property type="match status" value="1"/>
</dbReference>
<dbReference type="SUPFAM" id="SSF56349">
    <property type="entry name" value="DNA breaking-rejoining enzymes"/>
    <property type="match status" value="1"/>
</dbReference>
<dbReference type="Pfam" id="PF17293">
    <property type="entry name" value="Arm-DNA-bind_5"/>
    <property type="match status" value="1"/>
</dbReference>
<dbReference type="RefSeq" id="WP_377102181.1">
    <property type="nucleotide sequence ID" value="NZ_JBHTHU010000021.1"/>
</dbReference>
<evidence type="ECO:0000313" key="6">
    <source>
        <dbReference type="Proteomes" id="UP001596958"/>
    </source>
</evidence>
<keyword evidence="3" id="KW-0233">DNA recombination</keyword>
<evidence type="ECO:0000313" key="5">
    <source>
        <dbReference type="EMBL" id="MFD0751872.1"/>
    </source>
</evidence>
<organism evidence="5 6">
    <name type="scientific">Mucilaginibacter calamicampi</name>
    <dbReference type="NCBI Taxonomy" id="1302352"/>
    <lineage>
        <taxon>Bacteria</taxon>
        <taxon>Pseudomonadati</taxon>
        <taxon>Bacteroidota</taxon>
        <taxon>Sphingobacteriia</taxon>
        <taxon>Sphingobacteriales</taxon>
        <taxon>Sphingobacteriaceae</taxon>
        <taxon>Mucilaginibacter</taxon>
    </lineage>
</organism>
<accession>A0ABW2Z2E5</accession>
<dbReference type="InterPro" id="IPR013762">
    <property type="entry name" value="Integrase-like_cat_sf"/>
</dbReference>
<dbReference type="Pfam" id="PF13102">
    <property type="entry name" value="Phage_int_SAM_5"/>
    <property type="match status" value="1"/>
</dbReference>
<dbReference type="EMBL" id="JBHTHU010000021">
    <property type="protein sequence ID" value="MFD0751872.1"/>
    <property type="molecule type" value="Genomic_DNA"/>
</dbReference>
<keyword evidence="2" id="KW-0238">DNA-binding</keyword>